<dbReference type="Pfam" id="PF04475">
    <property type="entry name" value="DUF555"/>
    <property type="match status" value="1"/>
</dbReference>
<protein>
    <recommendedName>
        <fullName evidence="1">UPF0212 protein SAMN04488063_2890</fullName>
    </recommendedName>
</protein>
<name>A0A1I2UJM9_9EURY</name>
<accession>A0A1I2UJM9</accession>
<gene>
    <name evidence="2" type="ORF">SAMN04488063_2890</name>
</gene>
<dbReference type="AlphaFoldDB" id="A0A1I2UJM9"/>
<comment type="similarity">
    <text evidence="1">Belongs to the UPF0212 family.</text>
</comment>
<reference evidence="3" key="1">
    <citation type="submission" date="2016-10" db="EMBL/GenBank/DDBJ databases">
        <authorList>
            <person name="Varghese N."/>
            <person name="Submissions S."/>
        </authorList>
    </citation>
    <scope>NUCLEOTIDE SEQUENCE [LARGE SCALE GENOMIC DNA]</scope>
    <source>
        <strain evidence="3">CGMCC 1.7739</strain>
    </source>
</reference>
<dbReference type="STRING" id="553467.SAMN04488063_2890"/>
<keyword evidence="3" id="KW-1185">Reference proteome</keyword>
<proteinExistence type="inferred from homology"/>
<organism evidence="2 3">
    <name type="scientific">Halopelagius inordinatus</name>
    <dbReference type="NCBI Taxonomy" id="553467"/>
    <lineage>
        <taxon>Archaea</taxon>
        <taxon>Methanobacteriati</taxon>
        <taxon>Methanobacteriota</taxon>
        <taxon>Stenosarchaea group</taxon>
        <taxon>Halobacteria</taxon>
        <taxon>Halobacteriales</taxon>
        <taxon>Haloferacaceae</taxon>
    </lineage>
</organism>
<dbReference type="HAMAP" id="MF_01223">
    <property type="entry name" value="UPF0212"/>
    <property type="match status" value="1"/>
</dbReference>
<dbReference type="PANTHER" id="PTHR42199:SF1">
    <property type="entry name" value="UPF0212 PROTEIN TK1194"/>
    <property type="match status" value="1"/>
</dbReference>
<dbReference type="PANTHER" id="PTHR42199">
    <property type="entry name" value="UPF0212 PROTEIN MJ0068"/>
    <property type="match status" value="1"/>
</dbReference>
<evidence type="ECO:0000313" key="2">
    <source>
        <dbReference type="EMBL" id="SFG77240.1"/>
    </source>
</evidence>
<evidence type="ECO:0000256" key="1">
    <source>
        <dbReference type="HAMAP-Rule" id="MF_01223"/>
    </source>
</evidence>
<dbReference type="NCBIfam" id="NF003035">
    <property type="entry name" value="PRK03922.1"/>
    <property type="match status" value="1"/>
</dbReference>
<dbReference type="EMBL" id="FOOQ01000004">
    <property type="protein sequence ID" value="SFG77240.1"/>
    <property type="molecule type" value="Genomic_DNA"/>
</dbReference>
<sequence length="176" mass="18468">MATIPVASAFAGHARQSLAEGGIAAEARTTRKRAGATLFLARANHKTRNPAASGRSMSNYLVAMEAAWLVRDVDGIDDAIGVAVSEAGKRLNDKNKEYVEVEVGATPCPACGEPFDSAFIAANTALVGLLLEIDVFNADGEKHASRIAKSEVGGALRDVPLDIIEVVETEDDDSSE</sequence>
<dbReference type="Proteomes" id="UP000198876">
    <property type="component" value="Unassembled WGS sequence"/>
</dbReference>
<dbReference type="InterPro" id="IPR007564">
    <property type="entry name" value="UPF0212"/>
</dbReference>
<evidence type="ECO:0000313" key="3">
    <source>
        <dbReference type="Proteomes" id="UP000198876"/>
    </source>
</evidence>